<keyword evidence="1" id="KW-0472">Membrane</keyword>
<feature type="transmembrane region" description="Helical" evidence="1">
    <location>
        <begin position="217"/>
        <end position="239"/>
    </location>
</feature>
<accession>A0ABU2ZSX9</accession>
<evidence type="ECO:0000256" key="1">
    <source>
        <dbReference type="SAM" id="Phobius"/>
    </source>
</evidence>
<feature type="transmembrane region" description="Helical" evidence="1">
    <location>
        <begin position="62"/>
        <end position="82"/>
    </location>
</feature>
<feature type="transmembrane region" description="Helical" evidence="1">
    <location>
        <begin position="251"/>
        <end position="268"/>
    </location>
</feature>
<name>A0ABU2ZSX9_9ALTE</name>
<dbReference type="RefSeq" id="WP_311369259.1">
    <property type="nucleotide sequence ID" value="NZ_JAVRHX010000003.1"/>
</dbReference>
<keyword evidence="1" id="KW-0812">Transmembrane</keyword>
<proteinExistence type="predicted"/>
<feature type="transmembrane region" description="Helical" evidence="1">
    <location>
        <begin position="177"/>
        <end position="196"/>
    </location>
</feature>
<sequence length="277" mass="31459">MFELLIQNVYWFMFMQVIVTLLVIPIMSFKRFDMIANAYCETYYPSAKSDVEVYKASRVKRLFIISAVCFLIGISVVMHATVSTTELFNWDNQAGMSILFLLAMIPVAIMAFDQKGLFALLKQHIGSKRKASLSPQKWQEYYPKGLLSLLLVGQLVFVSTIIYFAKNPFDGFAGYSNLIGLLIINLVFIATSLVLYRSKRMGAIQEPEQRKAIKIKAIKINTLVWLVAIYHLSISMWIAGLQLEGLKLLTQSVYLQLIIFLTAYTLSLPRPISLSKV</sequence>
<feature type="transmembrane region" description="Helical" evidence="1">
    <location>
        <begin position="146"/>
        <end position="165"/>
    </location>
</feature>
<reference evidence="2 3" key="1">
    <citation type="submission" date="2023-09" db="EMBL/GenBank/DDBJ databases">
        <authorList>
            <person name="Rey-Velasco X."/>
        </authorList>
    </citation>
    <scope>NUCLEOTIDE SEQUENCE [LARGE SCALE GENOMIC DNA]</scope>
    <source>
        <strain evidence="2 3">P117</strain>
    </source>
</reference>
<protein>
    <recommendedName>
        <fullName evidence="4">DUF1648 domain-containing protein</fullName>
    </recommendedName>
</protein>
<evidence type="ECO:0000313" key="2">
    <source>
        <dbReference type="EMBL" id="MDT0595743.1"/>
    </source>
</evidence>
<gene>
    <name evidence="2" type="ORF">RM552_12865</name>
</gene>
<comment type="caution">
    <text evidence="2">The sequence shown here is derived from an EMBL/GenBank/DDBJ whole genome shotgun (WGS) entry which is preliminary data.</text>
</comment>
<evidence type="ECO:0000313" key="3">
    <source>
        <dbReference type="Proteomes" id="UP001253545"/>
    </source>
</evidence>
<feature type="transmembrane region" description="Helical" evidence="1">
    <location>
        <begin position="12"/>
        <end position="29"/>
    </location>
</feature>
<feature type="transmembrane region" description="Helical" evidence="1">
    <location>
        <begin position="94"/>
        <end position="112"/>
    </location>
</feature>
<evidence type="ECO:0008006" key="4">
    <source>
        <dbReference type="Google" id="ProtNLM"/>
    </source>
</evidence>
<dbReference type="Proteomes" id="UP001253545">
    <property type="component" value="Unassembled WGS sequence"/>
</dbReference>
<keyword evidence="1" id="KW-1133">Transmembrane helix</keyword>
<keyword evidence="3" id="KW-1185">Reference proteome</keyword>
<organism evidence="2 3">
    <name type="scientific">Glaciecola petra</name>
    <dbReference type="NCBI Taxonomy" id="3075602"/>
    <lineage>
        <taxon>Bacteria</taxon>
        <taxon>Pseudomonadati</taxon>
        <taxon>Pseudomonadota</taxon>
        <taxon>Gammaproteobacteria</taxon>
        <taxon>Alteromonadales</taxon>
        <taxon>Alteromonadaceae</taxon>
        <taxon>Glaciecola</taxon>
    </lineage>
</organism>
<dbReference type="EMBL" id="JAVRHX010000003">
    <property type="protein sequence ID" value="MDT0595743.1"/>
    <property type="molecule type" value="Genomic_DNA"/>
</dbReference>